<reference evidence="5" key="1">
    <citation type="submission" date="2020-11" db="EMBL/GenBank/DDBJ databases">
        <title>Bacterial whole genome sequence for Panacibacter sp. DH6.</title>
        <authorList>
            <person name="Le V."/>
            <person name="Ko S."/>
            <person name="Ahn C.-Y."/>
            <person name="Oh H.-M."/>
        </authorList>
    </citation>
    <scope>NUCLEOTIDE SEQUENCE</scope>
    <source>
        <strain evidence="5">DH6</strain>
    </source>
</reference>
<evidence type="ECO:0000256" key="1">
    <source>
        <dbReference type="ARBA" id="ARBA00022729"/>
    </source>
</evidence>
<comment type="caution">
    <text evidence="5">The sequence shown here is derived from an EMBL/GenBank/DDBJ whole genome shotgun (WGS) entry which is preliminary data.</text>
</comment>
<dbReference type="PROSITE" id="PS51352">
    <property type="entry name" value="THIOREDOXIN_2"/>
    <property type="match status" value="1"/>
</dbReference>
<dbReference type="RefSeq" id="WP_196991808.1">
    <property type="nucleotide sequence ID" value="NZ_JADWYR010000002.1"/>
</dbReference>
<evidence type="ECO:0000256" key="2">
    <source>
        <dbReference type="ARBA" id="ARBA00023284"/>
    </source>
</evidence>
<dbReference type="Pfam" id="PF13899">
    <property type="entry name" value="Thioredoxin_7"/>
    <property type="match status" value="1"/>
</dbReference>
<dbReference type="PANTHER" id="PTHR15337">
    <property type="entry name" value="ANTERIOR GRADIENT PROTEIN-RELATED"/>
    <property type="match status" value="1"/>
</dbReference>
<organism evidence="5 6">
    <name type="scientific">Panacibacter microcysteis</name>
    <dbReference type="NCBI Taxonomy" id="2793269"/>
    <lineage>
        <taxon>Bacteria</taxon>
        <taxon>Pseudomonadati</taxon>
        <taxon>Bacteroidota</taxon>
        <taxon>Chitinophagia</taxon>
        <taxon>Chitinophagales</taxon>
        <taxon>Chitinophagaceae</taxon>
        <taxon>Panacibacter</taxon>
    </lineage>
</organism>
<dbReference type="PROSITE" id="PS00194">
    <property type="entry name" value="THIOREDOXIN_1"/>
    <property type="match status" value="1"/>
</dbReference>
<dbReference type="InterPro" id="IPR017937">
    <property type="entry name" value="Thioredoxin_CS"/>
</dbReference>
<keyword evidence="1 3" id="KW-0732">Signal</keyword>
<dbReference type="InterPro" id="IPR013766">
    <property type="entry name" value="Thioredoxin_domain"/>
</dbReference>
<proteinExistence type="predicted"/>
<evidence type="ECO:0000259" key="4">
    <source>
        <dbReference type="PROSITE" id="PS51352"/>
    </source>
</evidence>
<keyword evidence="2" id="KW-0676">Redox-active center</keyword>
<keyword evidence="6" id="KW-1185">Reference proteome</keyword>
<dbReference type="Gene3D" id="3.40.30.10">
    <property type="entry name" value="Glutaredoxin"/>
    <property type="match status" value="1"/>
</dbReference>
<evidence type="ECO:0000313" key="5">
    <source>
        <dbReference type="EMBL" id="MBG9377739.1"/>
    </source>
</evidence>
<dbReference type="InterPro" id="IPR051099">
    <property type="entry name" value="AGR/TXD"/>
</dbReference>
<feature type="signal peptide" evidence="3">
    <location>
        <begin position="1"/>
        <end position="21"/>
    </location>
</feature>
<feature type="domain" description="Thioredoxin" evidence="4">
    <location>
        <begin position="11"/>
        <end position="152"/>
    </location>
</feature>
<evidence type="ECO:0000313" key="6">
    <source>
        <dbReference type="Proteomes" id="UP000628448"/>
    </source>
</evidence>
<dbReference type="Proteomes" id="UP000628448">
    <property type="component" value="Unassembled WGS sequence"/>
</dbReference>
<dbReference type="AlphaFoldDB" id="A0A931EB36"/>
<dbReference type="EMBL" id="JADWYR010000002">
    <property type="protein sequence ID" value="MBG9377739.1"/>
    <property type="molecule type" value="Genomic_DNA"/>
</dbReference>
<evidence type="ECO:0000256" key="3">
    <source>
        <dbReference type="SAM" id="SignalP"/>
    </source>
</evidence>
<protein>
    <submittedName>
        <fullName evidence="5">Thioredoxin family protein</fullName>
    </submittedName>
</protein>
<sequence>MNKIKYGLLALSIVAIASAFAFKAAKPEVKTTTATTDKGITFIEQDWSKALQDAKTNKKLVFLDIYATWCGPCKMLKKNTFTDESAAKFFNENFINVSVDGEKGVGPELAARYKIVGYPSLIITDADGNVVLQTAGYVDAAYLINFAKEALKRKS</sequence>
<dbReference type="InterPro" id="IPR036249">
    <property type="entry name" value="Thioredoxin-like_sf"/>
</dbReference>
<dbReference type="SUPFAM" id="SSF52833">
    <property type="entry name" value="Thioredoxin-like"/>
    <property type="match status" value="1"/>
</dbReference>
<dbReference type="PANTHER" id="PTHR15337:SF11">
    <property type="entry name" value="THIOREDOXIN DOMAIN-CONTAINING PROTEIN"/>
    <property type="match status" value="1"/>
</dbReference>
<feature type="chain" id="PRO_5037485232" evidence="3">
    <location>
        <begin position="22"/>
        <end position="155"/>
    </location>
</feature>
<gene>
    <name evidence="5" type="ORF">I5907_15970</name>
</gene>
<name>A0A931EB36_9BACT</name>
<accession>A0A931EB36</accession>